<protein>
    <submittedName>
        <fullName evidence="1">Unannotated protein</fullName>
    </submittedName>
</protein>
<dbReference type="AlphaFoldDB" id="A0A6J6CLS0"/>
<sequence>MDIKIGIKNSSRELSFDSSASAKELEAKVSSAMDSDAKLISLTDSKGNVFLIPTKSITYLEIGAEEARRVGFIA</sequence>
<dbReference type="EMBL" id="CAEZTB010000026">
    <property type="protein sequence ID" value="CAB4552287.1"/>
    <property type="molecule type" value="Genomic_DNA"/>
</dbReference>
<reference evidence="1" key="1">
    <citation type="submission" date="2020-05" db="EMBL/GenBank/DDBJ databases">
        <authorList>
            <person name="Chiriac C."/>
            <person name="Salcher M."/>
            <person name="Ghai R."/>
            <person name="Kavagutti S V."/>
        </authorList>
    </citation>
    <scope>NUCLEOTIDE SEQUENCE</scope>
</reference>
<organism evidence="1">
    <name type="scientific">freshwater metagenome</name>
    <dbReference type="NCBI Taxonomy" id="449393"/>
    <lineage>
        <taxon>unclassified sequences</taxon>
        <taxon>metagenomes</taxon>
        <taxon>ecological metagenomes</taxon>
    </lineage>
</organism>
<evidence type="ECO:0000313" key="1">
    <source>
        <dbReference type="EMBL" id="CAB4552287.1"/>
    </source>
</evidence>
<proteinExistence type="predicted"/>
<dbReference type="Pfam" id="PF11305">
    <property type="entry name" value="DUF3107"/>
    <property type="match status" value="1"/>
</dbReference>
<name>A0A6J6CLS0_9ZZZZ</name>
<dbReference type="InterPro" id="IPR021456">
    <property type="entry name" value="DUF3107"/>
</dbReference>
<accession>A0A6J6CLS0</accession>
<gene>
    <name evidence="1" type="ORF">UFOPK1581_00257</name>
</gene>